<dbReference type="Gene3D" id="3.90.550.10">
    <property type="entry name" value="Spore Coat Polysaccharide Biosynthesis Protein SpsA, Chain A"/>
    <property type="match status" value="1"/>
</dbReference>
<proteinExistence type="predicted"/>
<dbReference type="Proteomes" id="UP000183940">
    <property type="component" value="Unassembled WGS sequence"/>
</dbReference>
<dbReference type="STRING" id="1925591.BI308_02700"/>
<sequence length="304" mass="35476">MNQGIYIVANNKVKENAIALLNSIRMYDSSITVYMIPFNEDYQETAQILAEKHNVRVFPDLNLVQEFTIKISEIFDRDFLALPNKMRKLVAWFGPLDDFLYIDTDIIVFERMSDILSYLPKYGFICCDYHHSGRGLNDIFSPLVKDNKIFTGEELQDVFNSGFWASKKTAISQEQMYRLLQECSQHREYFDFSSQVTDQPILNYLVLKSIPKRLNLVKLPEGVPGSWAGSAHFEEKDHILYDKGKRLMYLHWAGSPMRQGGPYRELWRYYRYLGDPNPPADPPAPKAEPQWRQKLRNLKKTILG</sequence>
<reference evidence="1" key="1">
    <citation type="submission" date="2016-10" db="EMBL/GenBank/DDBJ databases">
        <title>CRISPR-Cas defence system in Roseofilum reptotaenium: evidence of a bacteriophage-cyanobacterium arms race in the coral black band disease.</title>
        <authorList>
            <person name="Buerger P."/>
            <person name="Wood-Charlson E.M."/>
            <person name="Weynberg K.D."/>
            <person name="Willis B."/>
            <person name="Van Oppen M.J."/>
        </authorList>
    </citation>
    <scope>NUCLEOTIDE SEQUENCE [LARGE SCALE GENOMIC DNA]</scope>
    <source>
        <strain evidence="1">AO1-A</strain>
    </source>
</reference>
<dbReference type="NCBIfam" id="NF045582">
    <property type="entry name" value="Npun_R2823_gen"/>
    <property type="match status" value="1"/>
</dbReference>
<evidence type="ECO:0000313" key="1">
    <source>
        <dbReference type="EMBL" id="OJJ26986.1"/>
    </source>
</evidence>
<dbReference type="InterPro" id="IPR029044">
    <property type="entry name" value="Nucleotide-diphossugar_trans"/>
</dbReference>
<keyword evidence="2" id="KW-1185">Reference proteome</keyword>
<protein>
    <submittedName>
        <fullName evidence="1">Methionine synthase</fullName>
    </submittedName>
</protein>
<dbReference type="EMBL" id="MLAW01000003">
    <property type="protein sequence ID" value="OJJ26986.1"/>
    <property type="molecule type" value="Genomic_DNA"/>
</dbReference>
<name>A0A1L9QWH5_9CYAN</name>
<dbReference type="InterPro" id="IPR054619">
    <property type="entry name" value="Npun_R2821-like"/>
</dbReference>
<organism evidence="1 2">
    <name type="scientific">Roseofilum reptotaenium AO1-A</name>
    <dbReference type="NCBI Taxonomy" id="1925591"/>
    <lineage>
        <taxon>Bacteria</taxon>
        <taxon>Bacillati</taxon>
        <taxon>Cyanobacteriota</taxon>
        <taxon>Cyanophyceae</taxon>
        <taxon>Desertifilales</taxon>
        <taxon>Desertifilaceae</taxon>
        <taxon>Roseofilum</taxon>
    </lineage>
</organism>
<dbReference type="AlphaFoldDB" id="A0A1L9QWH5"/>
<accession>A0A1L9QWH5</accession>
<gene>
    <name evidence="1" type="ORF">BI308_02700</name>
</gene>
<dbReference type="SUPFAM" id="SSF53448">
    <property type="entry name" value="Nucleotide-diphospho-sugar transferases"/>
    <property type="match status" value="1"/>
</dbReference>
<evidence type="ECO:0000313" key="2">
    <source>
        <dbReference type="Proteomes" id="UP000183940"/>
    </source>
</evidence>
<comment type="caution">
    <text evidence="1">The sequence shown here is derived from an EMBL/GenBank/DDBJ whole genome shotgun (WGS) entry which is preliminary data.</text>
</comment>